<dbReference type="GO" id="GO:1900376">
    <property type="term" value="P:regulation of secondary metabolite biosynthetic process"/>
    <property type="evidence" value="ECO:0007669"/>
    <property type="project" value="TreeGrafter"/>
</dbReference>
<dbReference type="OrthoDB" id="8659436at2"/>
<dbReference type="STRING" id="447595.SAMN05660826_00500"/>
<dbReference type="RefSeq" id="WP_073254103.1">
    <property type="nucleotide sequence ID" value="NZ_FRCR01000002.1"/>
</dbReference>
<dbReference type="AlphaFoldDB" id="A0A1M7GY07"/>
<evidence type="ECO:0000256" key="6">
    <source>
        <dbReference type="ARBA" id="ARBA00023163"/>
    </source>
</evidence>
<sequence length="147" mass="17208">MEFEEFLRKMGLKVTNQRLAIMRVLGSSGTMTAMEIFEKVKEILPGVNFSTIYRNVEIMKKRGILCTVVRSDGIPTYLLRIEEAHHHHFICKRCGKSLVIEYCPMNFMGEEVKKKGFVPVEHEFVVYGFCRDCDTSDFEDKKERFLR</sequence>
<feature type="binding site" evidence="7">
    <location>
        <position position="133"/>
    </location>
    <ligand>
        <name>Zn(2+)</name>
        <dbReference type="ChEBI" id="CHEBI:29105"/>
    </ligand>
</feature>
<dbReference type="InterPro" id="IPR036388">
    <property type="entry name" value="WH-like_DNA-bd_sf"/>
</dbReference>
<evidence type="ECO:0000313" key="10">
    <source>
        <dbReference type="Proteomes" id="UP000184375"/>
    </source>
</evidence>
<gene>
    <name evidence="9" type="ORF">SAMN05660826_00500</name>
</gene>
<dbReference type="Proteomes" id="UP000184375">
    <property type="component" value="Unassembled WGS sequence"/>
</dbReference>
<name>A0A1M7GY07_9FIRM</name>
<dbReference type="Gene3D" id="1.10.10.10">
    <property type="entry name" value="Winged helix-like DNA-binding domain superfamily/Winged helix DNA-binding domain"/>
    <property type="match status" value="1"/>
</dbReference>
<evidence type="ECO:0000256" key="5">
    <source>
        <dbReference type="ARBA" id="ARBA00023125"/>
    </source>
</evidence>
<dbReference type="GO" id="GO:0003700">
    <property type="term" value="F:DNA-binding transcription factor activity"/>
    <property type="evidence" value="ECO:0007669"/>
    <property type="project" value="InterPro"/>
</dbReference>
<keyword evidence="3 7" id="KW-0862">Zinc</keyword>
<feature type="binding site" evidence="7">
    <location>
        <position position="94"/>
    </location>
    <ligand>
        <name>Zn(2+)</name>
        <dbReference type="ChEBI" id="CHEBI:29105"/>
    </ligand>
</feature>
<keyword evidence="10" id="KW-1185">Reference proteome</keyword>
<feature type="binding site" evidence="7">
    <location>
        <position position="91"/>
    </location>
    <ligand>
        <name>Zn(2+)</name>
        <dbReference type="ChEBI" id="CHEBI:29105"/>
    </ligand>
</feature>
<keyword evidence="7" id="KW-0479">Metal-binding</keyword>
<dbReference type="GO" id="GO:0008270">
    <property type="term" value="F:zinc ion binding"/>
    <property type="evidence" value="ECO:0007669"/>
    <property type="project" value="TreeGrafter"/>
</dbReference>
<dbReference type="GO" id="GO:0000976">
    <property type="term" value="F:transcription cis-regulatory region binding"/>
    <property type="evidence" value="ECO:0007669"/>
    <property type="project" value="TreeGrafter"/>
</dbReference>
<dbReference type="SUPFAM" id="SSF46785">
    <property type="entry name" value="Winged helix' DNA-binding domain"/>
    <property type="match status" value="1"/>
</dbReference>
<evidence type="ECO:0000256" key="2">
    <source>
        <dbReference type="ARBA" id="ARBA00022491"/>
    </source>
</evidence>
<keyword evidence="8" id="KW-0408">Iron</keyword>
<dbReference type="EMBL" id="FRCR01000002">
    <property type="protein sequence ID" value="SHM20729.1"/>
    <property type="molecule type" value="Genomic_DNA"/>
</dbReference>
<keyword evidence="6" id="KW-0804">Transcription</keyword>
<dbReference type="PANTHER" id="PTHR33202">
    <property type="entry name" value="ZINC UPTAKE REGULATION PROTEIN"/>
    <property type="match status" value="1"/>
</dbReference>
<evidence type="ECO:0000256" key="7">
    <source>
        <dbReference type="PIRSR" id="PIRSR602481-1"/>
    </source>
</evidence>
<evidence type="ECO:0000256" key="8">
    <source>
        <dbReference type="PIRSR" id="PIRSR602481-2"/>
    </source>
</evidence>
<keyword evidence="4" id="KW-0805">Transcription regulation</keyword>
<organism evidence="9 10">
    <name type="scientific">Caldanaerovirga acetigignens</name>
    <dbReference type="NCBI Taxonomy" id="447595"/>
    <lineage>
        <taxon>Bacteria</taxon>
        <taxon>Bacillati</taxon>
        <taxon>Bacillota</taxon>
        <taxon>Clostridia</taxon>
        <taxon>Thermosediminibacterales</taxon>
        <taxon>Thermosediminibacteraceae</taxon>
        <taxon>Caldanaerovirga</taxon>
    </lineage>
</organism>
<feature type="binding site" evidence="7">
    <location>
        <position position="130"/>
    </location>
    <ligand>
        <name>Zn(2+)</name>
        <dbReference type="ChEBI" id="CHEBI:29105"/>
    </ligand>
</feature>
<evidence type="ECO:0000256" key="1">
    <source>
        <dbReference type="ARBA" id="ARBA00007957"/>
    </source>
</evidence>
<reference evidence="10" key="1">
    <citation type="submission" date="2016-11" db="EMBL/GenBank/DDBJ databases">
        <authorList>
            <person name="Varghese N."/>
            <person name="Submissions S."/>
        </authorList>
    </citation>
    <scope>NUCLEOTIDE SEQUENCE [LARGE SCALE GENOMIC DNA]</scope>
    <source>
        <strain evidence="10">DSM 18802</strain>
    </source>
</reference>
<evidence type="ECO:0000313" key="9">
    <source>
        <dbReference type="EMBL" id="SHM20729.1"/>
    </source>
</evidence>
<dbReference type="InterPro" id="IPR036390">
    <property type="entry name" value="WH_DNA-bd_sf"/>
</dbReference>
<protein>
    <submittedName>
        <fullName evidence="9">Fur family transcriptional regulator, zinc uptake regulator</fullName>
    </submittedName>
</protein>
<dbReference type="InterPro" id="IPR002481">
    <property type="entry name" value="FUR"/>
</dbReference>
<dbReference type="Gene3D" id="3.30.1490.190">
    <property type="match status" value="1"/>
</dbReference>
<evidence type="ECO:0000256" key="3">
    <source>
        <dbReference type="ARBA" id="ARBA00022833"/>
    </source>
</evidence>
<proteinExistence type="inferred from homology"/>
<dbReference type="PANTHER" id="PTHR33202:SF7">
    <property type="entry name" value="FERRIC UPTAKE REGULATION PROTEIN"/>
    <property type="match status" value="1"/>
</dbReference>
<feature type="binding site" evidence="8">
    <location>
        <position position="122"/>
    </location>
    <ligand>
        <name>Fe cation</name>
        <dbReference type="ChEBI" id="CHEBI:24875"/>
    </ligand>
</feature>
<dbReference type="GO" id="GO:0045892">
    <property type="term" value="P:negative regulation of DNA-templated transcription"/>
    <property type="evidence" value="ECO:0007669"/>
    <property type="project" value="TreeGrafter"/>
</dbReference>
<feature type="binding site" evidence="8">
    <location>
        <position position="85"/>
    </location>
    <ligand>
        <name>Fe cation</name>
        <dbReference type="ChEBI" id="CHEBI:24875"/>
    </ligand>
</feature>
<keyword evidence="2" id="KW-0678">Repressor</keyword>
<comment type="cofactor">
    <cofactor evidence="8">
        <name>Mn(2+)</name>
        <dbReference type="ChEBI" id="CHEBI:29035"/>
    </cofactor>
    <cofactor evidence="8">
        <name>Fe(2+)</name>
        <dbReference type="ChEBI" id="CHEBI:29033"/>
    </cofactor>
    <text evidence="8">Binds 1 Mn(2+) or Fe(2+) ion per subunit.</text>
</comment>
<accession>A0A1M7GY07</accession>
<comment type="similarity">
    <text evidence="1">Belongs to the Fur family.</text>
</comment>
<dbReference type="CDD" id="cd07153">
    <property type="entry name" value="Fur_like"/>
    <property type="match status" value="1"/>
</dbReference>
<dbReference type="Pfam" id="PF01475">
    <property type="entry name" value="FUR"/>
    <property type="match status" value="1"/>
</dbReference>
<keyword evidence="5" id="KW-0238">DNA-binding</keyword>
<dbReference type="InterPro" id="IPR043135">
    <property type="entry name" value="Fur_C"/>
</dbReference>
<comment type="cofactor">
    <cofactor evidence="7">
        <name>Zn(2+)</name>
        <dbReference type="ChEBI" id="CHEBI:29105"/>
    </cofactor>
    <text evidence="7">Binds 1 zinc ion per subunit.</text>
</comment>
<evidence type="ECO:0000256" key="4">
    <source>
        <dbReference type="ARBA" id="ARBA00023015"/>
    </source>
</evidence>